<dbReference type="Proteomes" id="UP001499909">
    <property type="component" value="Unassembled WGS sequence"/>
</dbReference>
<organism evidence="1 2">
    <name type="scientific">Hymenobacter algoricola</name>
    <dbReference type="NCBI Taxonomy" id="486267"/>
    <lineage>
        <taxon>Bacteria</taxon>
        <taxon>Pseudomonadati</taxon>
        <taxon>Bacteroidota</taxon>
        <taxon>Cytophagia</taxon>
        <taxon>Cytophagales</taxon>
        <taxon>Hymenobacteraceae</taxon>
        <taxon>Hymenobacter</taxon>
    </lineage>
</organism>
<accession>A0ABP7NGW6</accession>
<evidence type="ECO:0000313" key="2">
    <source>
        <dbReference type="Proteomes" id="UP001499909"/>
    </source>
</evidence>
<sequence>MTYDVNTLKTRAQCLQAKAKLEAELDGFQNRDQNLGFQDRQAGRADASTAARLATATNQVTYLTGQLARTDLDPTDRQRYEDQLLTANYQKSRLTNRTADSGGVATFLADVDTDQIDSQVTILSGAIAAVQARHDALPA</sequence>
<reference evidence="2" key="1">
    <citation type="journal article" date="2019" name="Int. J. Syst. Evol. Microbiol.">
        <title>The Global Catalogue of Microorganisms (GCM) 10K type strain sequencing project: providing services to taxonomists for standard genome sequencing and annotation.</title>
        <authorList>
            <consortium name="The Broad Institute Genomics Platform"/>
            <consortium name="The Broad Institute Genome Sequencing Center for Infectious Disease"/>
            <person name="Wu L."/>
            <person name="Ma J."/>
        </authorList>
    </citation>
    <scope>NUCLEOTIDE SEQUENCE [LARGE SCALE GENOMIC DNA]</scope>
    <source>
        <strain evidence="2">JCM 17214</strain>
    </source>
</reference>
<keyword evidence="2" id="KW-1185">Reference proteome</keyword>
<name>A0ABP7NGW6_9BACT</name>
<gene>
    <name evidence="1" type="ORF">GCM10022406_30520</name>
</gene>
<proteinExistence type="predicted"/>
<dbReference type="RefSeq" id="WP_345115782.1">
    <property type="nucleotide sequence ID" value="NZ_BAABDH010000099.1"/>
</dbReference>
<protein>
    <submittedName>
        <fullName evidence="1">Uncharacterized protein</fullName>
    </submittedName>
</protein>
<comment type="caution">
    <text evidence="1">The sequence shown here is derived from an EMBL/GenBank/DDBJ whole genome shotgun (WGS) entry which is preliminary data.</text>
</comment>
<evidence type="ECO:0000313" key="1">
    <source>
        <dbReference type="EMBL" id="GAA3946575.1"/>
    </source>
</evidence>
<dbReference type="EMBL" id="BAABDH010000099">
    <property type="protein sequence ID" value="GAA3946575.1"/>
    <property type="molecule type" value="Genomic_DNA"/>
</dbReference>